<dbReference type="InterPro" id="IPR003509">
    <property type="entry name" value="UPF0102_YraN-like"/>
</dbReference>
<dbReference type="RefSeq" id="WP_344938525.1">
    <property type="nucleotide sequence ID" value="NZ_BAABDM010000011.1"/>
</dbReference>
<organism evidence="3 4">
    <name type="scientific">Zhongshania borealis</name>
    <dbReference type="NCBI Taxonomy" id="889488"/>
    <lineage>
        <taxon>Bacteria</taxon>
        <taxon>Pseudomonadati</taxon>
        <taxon>Pseudomonadota</taxon>
        <taxon>Gammaproteobacteria</taxon>
        <taxon>Cellvibrionales</taxon>
        <taxon>Spongiibacteraceae</taxon>
        <taxon>Zhongshania</taxon>
    </lineage>
</organism>
<dbReference type="PANTHER" id="PTHR34039">
    <property type="entry name" value="UPF0102 PROTEIN YRAN"/>
    <property type="match status" value="1"/>
</dbReference>
<reference evidence="4" key="1">
    <citation type="journal article" date="2019" name="Int. J. Syst. Evol. Microbiol.">
        <title>The Global Catalogue of Microorganisms (GCM) 10K type strain sequencing project: providing services to taxonomists for standard genome sequencing and annotation.</title>
        <authorList>
            <consortium name="The Broad Institute Genomics Platform"/>
            <consortium name="The Broad Institute Genome Sequencing Center for Infectious Disease"/>
            <person name="Wu L."/>
            <person name="Ma J."/>
        </authorList>
    </citation>
    <scope>NUCLEOTIDE SEQUENCE [LARGE SCALE GENOMIC DNA]</scope>
    <source>
        <strain evidence="4">JCM 17304</strain>
    </source>
</reference>
<sequence length="127" mass="14722">MWPKRRPADIGDNAEQAACRYLQKQRLNIITRNYRCRFGEIDIIARSADHLVFVEVRYRNNKRYGSGAETVTTAKQRRIILTARHYLSYEAGSHHCAELPCRFDVIEASPADNGELLLNWLPNAFQE</sequence>
<comment type="caution">
    <text evidence="3">The sequence shown here is derived from an EMBL/GenBank/DDBJ whole genome shotgun (WGS) entry which is preliminary data.</text>
</comment>
<dbReference type="SUPFAM" id="SSF52980">
    <property type="entry name" value="Restriction endonuclease-like"/>
    <property type="match status" value="1"/>
</dbReference>
<evidence type="ECO:0000256" key="1">
    <source>
        <dbReference type="ARBA" id="ARBA00006738"/>
    </source>
</evidence>
<dbReference type="NCBIfam" id="NF009150">
    <property type="entry name" value="PRK12497.1-3"/>
    <property type="match status" value="1"/>
</dbReference>
<protein>
    <recommendedName>
        <fullName evidence="2">UPF0102 protein GCM10022414_34800</fullName>
    </recommendedName>
</protein>
<dbReference type="Proteomes" id="UP001500392">
    <property type="component" value="Unassembled WGS sequence"/>
</dbReference>
<dbReference type="InterPro" id="IPR011856">
    <property type="entry name" value="tRNA_endonuc-like_dom_sf"/>
</dbReference>
<dbReference type="HAMAP" id="MF_00048">
    <property type="entry name" value="UPF0102"/>
    <property type="match status" value="1"/>
</dbReference>
<evidence type="ECO:0000256" key="2">
    <source>
        <dbReference type="HAMAP-Rule" id="MF_00048"/>
    </source>
</evidence>
<keyword evidence="4" id="KW-1185">Reference proteome</keyword>
<dbReference type="NCBIfam" id="TIGR00252">
    <property type="entry name" value="YraN family protein"/>
    <property type="match status" value="1"/>
</dbReference>
<evidence type="ECO:0000313" key="3">
    <source>
        <dbReference type="EMBL" id="GAA4105327.1"/>
    </source>
</evidence>
<comment type="similarity">
    <text evidence="1 2">Belongs to the UPF0102 family.</text>
</comment>
<dbReference type="InterPro" id="IPR011335">
    <property type="entry name" value="Restrct_endonuc-II-like"/>
</dbReference>
<accession>A0ABP7X878</accession>
<gene>
    <name evidence="3" type="ORF">GCM10022414_34800</name>
</gene>
<dbReference type="CDD" id="cd20736">
    <property type="entry name" value="PoNe_Nuclease"/>
    <property type="match status" value="1"/>
</dbReference>
<dbReference type="PANTHER" id="PTHR34039:SF1">
    <property type="entry name" value="UPF0102 PROTEIN YRAN"/>
    <property type="match status" value="1"/>
</dbReference>
<dbReference type="EMBL" id="BAABDM010000011">
    <property type="protein sequence ID" value="GAA4105327.1"/>
    <property type="molecule type" value="Genomic_DNA"/>
</dbReference>
<dbReference type="Pfam" id="PF02021">
    <property type="entry name" value="UPF0102"/>
    <property type="match status" value="1"/>
</dbReference>
<evidence type="ECO:0000313" key="4">
    <source>
        <dbReference type="Proteomes" id="UP001500392"/>
    </source>
</evidence>
<proteinExistence type="inferred from homology"/>
<name>A0ABP7X878_9GAMM</name>
<dbReference type="Gene3D" id="3.40.1350.10">
    <property type="match status" value="1"/>
</dbReference>